<protein>
    <submittedName>
        <fullName evidence="1">Uncharacterized protein</fullName>
    </submittedName>
</protein>
<gene>
    <name evidence="1" type="ordered locus">SCATT_06030</name>
</gene>
<dbReference type="AlphaFoldDB" id="G8WRF7"/>
<dbReference type="HOGENOM" id="CLU_2425569_0_0_11"/>
<proteinExistence type="predicted"/>
<name>G8WRF7_STREN</name>
<keyword evidence="2" id="KW-1185">Reference proteome</keyword>
<dbReference type="PATRIC" id="fig|1003195.29.peg.602"/>
<organism evidence="1 2">
    <name type="scientific">Streptantibioticus cattleyicolor (strain ATCC 35852 / DSM 46488 / JCM 4925 / NBRC 14057 / NRRL 8057)</name>
    <name type="common">Streptomyces cattleya</name>
    <dbReference type="NCBI Taxonomy" id="1003195"/>
    <lineage>
        <taxon>Bacteria</taxon>
        <taxon>Bacillati</taxon>
        <taxon>Actinomycetota</taxon>
        <taxon>Actinomycetes</taxon>
        <taxon>Kitasatosporales</taxon>
        <taxon>Streptomycetaceae</taxon>
        <taxon>Streptantibioticus</taxon>
    </lineage>
</organism>
<evidence type="ECO:0000313" key="2">
    <source>
        <dbReference type="Proteomes" id="UP000007842"/>
    </source>
</evidence>
<evidence type="ECO:0000313" key="1">
    <source>
        <dbReference type="EMBL" id="AEW92974.1"/>
    </source>
</evidence>
<dbReference type="KEGG" id="scy:SCATT_06030"/>
<accession>G8WRF7</accession>
<sequence length="91" mass="10097">MPVPEDKEPFMPCNVPNPRLRRAAAAAMRKYSRMADPHAATRAVELQAADLITDVLLMFGPEAADLVLKTAVAAWEREQAYTEPVYELAVQ</sequence>
<reference evidence="2" key="1">
    <citation type="submission" date="2011-12" db="EMBL/GenBank/DDBJ databases">
        <title>Complete genome sequence of Streptomyces cattleya strain DSM 46488.</title>
        <authorList>
            <person name="Ou H.-Y."/>
            <person name="Li P."/>
            <person name="Zhao C."/>
            <person name="O'Hagan D."/>
            <person name="Deng Z."/>
        </authorList>
    </citation>
    <scope>NUCLEOTIDE SEQUENCE [LARGE SCALE GENOMIC DNA]</scope>
    <source>
        <strain evidence="2">ATCC 35852 / DSM 46488 / JCM 4925 / NBRC 14057 / NRRL 8057</strain>
    </source>
</reference>
<dbReference type="EMBL" id="CP003219">
    <property type="protein sequence ID" value="AEW92974.1"/>
    <property type="molecule type" value="Genomic_DNA"/>
</dbReference>
<dbReference type="STRING" id="1003195.SCATT_06030"/>
<dbReference type="Proteomes" id="UP000007842">
    <property type="component" value="Chromosome"/>
</dbReference>